<sequence length="318" mass="34802">MPLHIYPRSLQYLEAVARLGSVQAASRALGIAASAIDRQIIGLEEECETPLFERHPRGMRLTAAGEAAILLARRWRADQDRLSDELRQMRGMEQGTVRLAAMDSLSNSVLPALVSVLRDRHPGINLSVDIMAPQDAARDLDQAMVDLAVVFNLSADKTRHVLWSTPLPFGCVVGQGHRLWGAPSVTLKDAAQNPIAAQSEILPVREYLERRYGWLFNPVKPVLVTNSQQLLKQVLLEGKLMAITSQMDVATELLAGDLSFVPIRDAGLKPQSLSLVVDARRPLSHAARQVGNLQASLLEDLMKRLNDMIAPAAPVSPG</sequence>
<gene>
    <name evidence="6" type="ORF">F3W81_17575</name>
</gene>
<dbReference type="RefSeq" id="WP_193080625.1">
    <property type="nucleotide sequence ID" value="NZ_CP045201.1"/>
</dbReference>
<name>A0A7L9WQD6_9RHOB</name>
<evidence type="ECO:0000313" key="7">
    <source>
        <dbReference type="Proteomes" id="UP000594118"/>
    </source>
</evidence>
<dbReference type="Pfam" id="PF03466">
    <property type="entry name" value="LysR_substrate"/>
    <property type="match status" value="1"/>
</dbReference>
<dbReference type="InterPro" id="IPR036390">
    <property type="entry name" value="WH_DNA-bd_sf"/>
</dbReference>
<dbReference type="Gene3D" id="3.40.190.10">
    <property type="entry name" value="Periplasmic binding protein-like II"/>
    <property type="match status" value="2"/>
</dbReference>
<feature type="domain" description="HTH lysR-type" evidence="5">
    <location>
        <begin position="5"/>
        <end position="62"/>
    </location>
</feature>
<keyword evidence="3" id="KW-0238">DNA-binding</keyword>
<accession>A0A7L9WQD6</accession>
<dbReference type="PANTHER" id="PTHR30126:SF80">
    <property type="entry name" value="TRANSCRIPTIONAL REGULATOR-RELATED"/>
    <property type="match status" value="1"/>
</dbReference>
<dbReference type="InterPro" id="IPR036388">
    <property type="entry name" value="WH-like_DNA-bd_sf"/>
</dbReference>
<evidence type="ECO:0000256" key="2">
    <source>
        <dbReference type="ARBA" id="ARBA00023015"/>
    </source>
</evidence>
<evidence type="ECO:0000313" key="6">
    <source>
        <dbReference type="EMBL" id="QOL82469.1"/>
    </source>
</evidence>
<dbReference type="GO" id="GO:0000976">
    <property type="term" value="F:transcription cis-regulatory region binding"/>
    <property type="evidence" value="ECO:0007669"/>
    <property type="project" value="TreeGrafter"/>
</dbReference>
<keyword evidence="2" id="KW-0805">Transcription regulation</keyword>
<evidence type="ECO:0000259" key="5">
    <source>
        <dbReference type="PROSITE" id="PS50931"/>
    </source>
</evidence>
<organism evidence="6 7">
    <name type="scientific">Pseudooceanicola spongiae</name>
    <dbReference type="NCBI Taxonomy" id="2613965"/>
    <lineage>
        <taxon>Bacteria</taxon>
        <taxon>Pseudomonadati</taxon>
        <taxon>Pseudomonadota</taxon>
        <taxon>Alphaproteobacteria</taxon>
        <taxon>Rhodobacterales</taxon>
        <taxon>Paracoccaceae</taxon>
        <taxon>Pseudooceanicola</taxon>
    </lineage>
</organism>
<dbReference type="EMBL" id="CP045201">
    <property type="protein sequence ID" value="QOL82469.1"/>
    <property type="molecule type" value="Genomic_DNA"/>
</dbReference>
<proteinExistence type="inferred from homology"/>
<dbReference type="AlphaFoldDB" id="A0A7L9WQD6"/>
<protein>
    <submittedName>
        <fullName evidence="6">LysR family transcriptional regulator</fullName>
    </submittedName>
</protein>
<evidence type="ECO:0000256" key="4">
    <source>
        <dbReference type="ARBA" id="ARBA00023163"/>
    </source>
</evidence>
<dbReference type="Pfam" id="PF00126">
    <property type="entry name" value="HTH_1"/>
    <property type="match status" value="1"/>
</dbReference>
<dbReference type="InterPro" id="IPR000847">
    <property type="entry name" value="LysR_HTH_N"/>
</dbReference>
<keyword evidence="4" id="KW-0804">Transcription</keyword>
<dbReference type="KEGG" id="pshq:F3W81_17575"/>
<dbReference type="InterPro" id="IPR005119">
    <property type="entry name" value="LysR_subst-bd"/>
</dbReference>
<dbReference type="SUPFAM" id="SSF46785">
    <property type="entry name" value="Winged helix' DNA-binding domain"/>
    <property type="match status" value="1"/>
</dbReference>
<reference evidence="6 7" key="1">
    <citation type="submission" date="2019-10" db="EMBL/GenBank/DDBJ databases">
        <title>Pseudopuniceibacterium sp. HQ09 islated from Antarctica.</title>
        <authorList>
            <person name="Liao L."/>
            <person name="Su S."/>
            <person name="Chen B."/>
            <person name="Yu Y."/>
        </authorList>
    </citation>
    <scope>NUCLEOTIDE SEQUENCE [LARGE SCALE GENOMIC DNA]</scope>
    <source>
        <strain evidence="6 7">HQ09</strain>
    </source>
</reference>
<dbReference type="SUPFAM" id="SSF53850">
    <property type="entry name" value="Periplasmic binding protein-like II"/>
    <property type="match status" value="1"/>
</dbReference>
<dbReference type="PROSITE" id="PS50931">
    <property type="entry name" value="HTH_LYSR"/>
    <property type="match status" value="1"/>
</dbReference>
<dbReference type="GO" id="GO:0003700">
    <property type="term" value="F:DNA-binding transcription factor activity"/>
    <property type="evidence" value="ECO:0007669"/>
    <property type="project" value="InterPro"/>
</dbReference>
<evidence type="ECO:0000256" key="1">
    <source>
        <dbReference type="ARBA" id="ARBA00009437"/>
    </source>
</evidence>
<dbReference type="PANTHER" id="PTHR30126">
    <property type="entry name" value="HTH-TYPE TRANSCRIPTIONAL REGULATOR"/>
    <property type="match status" value="1"/>
</dbReference>
<evidence type="ECO:0000256" key="3">
    <source>
        <dbReference type="ARBA" id="ARBA00023125"/>
    </source>
</evidence>
<keyword evidence="7" id="KW-1185">Reference proteome</keyword>
<dbReference type="Proteomes" id="UP000594118">
    <property type="component" value="Chromosome"/>
</dbReference>
<dbReference type="Gene3D" id="1.10.10.10">
    <property type="entry name" value="Winged helix-like DNA-binding domain superfamily/Winged helix DNA-binding domain"/>
    <property type="match status" value="1"/>
</dbReference>
<comment type="similarity">
    <text evidence="1">Belongs to the LysR transcriptional regulatory family.</text>
</comment>